<reference evidence="1 2" key="1">
    <citation type="submission" date="2017-03" db="EMBL/GenBank/DDBJ databases">
        <title>Genome of the blue death feigning beetle - Asbolus verrucosus.</title>
        <authorList>
            <person name="Rider S.D."/>
        </authorList>
    </citation>
    <scope>NUCLEOTIDE SEQUENCE [LARGE SCALE GENOMIC DNA]</scope>
    <source>
        <strain evidence="1">Butters</strain>
        <tissue evidence="1">Head and leg muscle</tissue>
    </source>
</reference>
<keyword evidence="2" id="KW-1185">Reference proteome</keyword>
<evidence type="ECO:0000313" key="2">
    <source>
        <dbReference type="Proteomes" id="UP000292052"/>
    </source>
</evidence>
<protein>
    <submittedName>
        <fullName evidence="1">Uncharacterized protein</fullName>
    </submittedName>
</protein>
<gene>
    <name evidence="1" type="ORF">BDFB_000940</name>
</gene>
<dbReference type="AlphaFoldDB" id="A0A482VRL7"/>
<evidence type="ECO:0000313" key="1">
    <source>
        <dbReference type="EMBL" id="RZC35330.1"/>
    </source>
</evidence>
<name>A0A482VRL7_ASBVE</name>
<comment type="caution">
    <text evidence="1">The sequence shown here is derived from an EMBL/GenBank/DDBJ whole genome shotgun (WGS) entry which is preliminary data.</text>
</comment>
<dbReference type="Proteomes" id="UP000292052">
    <property type="component" value="Unassembled WGS sequence"/>
</dbReference>
<organism evidence="1 2">
    <name type="scientific">Asbolus verrucosus</name>
    <name type="common">Desert ironclad beetle</name>
    <dbReference type="NCBI Taxonomy" id="1661398"/>
    <lineage>
        <taxon>Eukaryota</taxon>
        <taxon>Metazoa</taxon>
        <taxon>Ecdysozoa</taxon>
        <taxon>Arthropoda</taxon>
        <taxon>Hexapoda</taxon>
        <taxon>Insecta</taxon>
        <taxon>Pterygota</taxon>
        <taxon>Neoptera</taxon>
        <taxon>Endopterygota</taxon>
        <taxon>Coleoptera</taxon>
        <taxon>Polyphaga</taxon>
        <taxon>Cucujiformia</taxon>
        <taxon>Tenebrionidae</taxon>
        <taxon>Pimeliinae</taxon>
        <taxon>Asbolus</taxon>
    </lineage>
</organism>
<feature type="non-terminal residue" evidence="1">
    <location>
        <position position="302"/>
    </location>
</feature>
<accession>A0A482VRL7</accession>
<sequence>MLIINQRRLASSITLKGLSAKVLFETGFNPGIIEHLKSRQKMKHANRYCTLIILATVCDLGTVNSSALKQFCAEQHPRQRLVSVSQMKMKVKVAASQLSSSKDIETFVTFANMLPSETIYTAEFDSIKDVDGFDHLCLRGLNQNPLENLFSSIRQIQPDVSSRHQFIAALKTVVVNKLVSLTELDNLPVKDTQKLAYVASWTLEVPECDDCKNALYSEEVTSYQVLTSFKEIDNIRRLTYVSNHVMPLVQNMHDCLFFENYGFQKNLEDNFKNLFKQNVDFGQGQSKTKASFGWIRYEHEAV</sequence>
<dbReference type="EMBL" id="QDEB01071871">
    <property type="protein sequence ID" value="RZC35330.1"/>
    <property type="molecule type" value="Genomic_DNA"/>
</dbReference>
<proteinExistence type="predicted"/>
<dbReference type="OrthoDB" id="7440550at2759"/>